<gene>
    <name evidence="2" type="ORF">NLJ89_g9155</name>
</gene>
<organism evidence="2 3">
    <name type="scientific">Agrocybe chaxingu</name>
    <dbReference type="NCBI Taxonomy" id="84603"/>
    <lineage>
        <taxon>Eukaryota</taxon>
        <taxon>Fungi</taxon>
        <taxon>Dikarya</taxon>
        <taxon>Basidiomycota</taxon>
        <taxon>Agaricomycotina</taxon>
        <taxon>Agaricomycetes</taxon>
        <taxon>Agaricomycetidae</taxon>
        <taxon>Agaricales</taxon>
        <taxon>Agaricineae</taxon>
        <taxon>Strophariaceae</taxon>
        <taxon>Agrocybe</taxon>
    </lineage>
</organism>
<keyword evidence="3" id="KW-1185">Reference proteome</keyword>
<comment type="caution">
    <text evidence="2">The sequence shown here is derived from an EMBL/GenBank/DDBJ whole genome shotgun (WGS) entry which is preliminary data.</text>
</comment>
<proteinExistence type="predicted"/>
<dbReference type="Proteomes" id="UP001148786">
    <property type="component" value="Unassembled WGS sequence"/>
</dbReference>
<keyword evidence="1" id="KW-0732">Signal</keyword>
<evidence type="ECO:0000313" key="3">
    <source>
        <dbReference type="Proteomes" id="UP001148786"/>
    </source>
</evidence>
<reference evidence="2" key="1">
    <citation type="submission" date="2022-07" db="EMBL/GenBank/DDBJ databases">
        <title>Genome Sequence of Agrocybe chaxingu.</title>
        <authorList>
            <person name="Buettner E."/>
        </authorList>
    </citation>
    <scope>NUCLEOTIDE SEQUENCE</scope>
    <source>
        <strain evidence="2">MP-N11</strain>
    </source>
</reference>
<accession>A0A9W8JRB5</accession>
<dbReference type="OrthoDB" id="3034543at2759"/>
<sequence length="145" mass="16417">MVKLIRIILDAISSLCASCSLDEHGRQAEARHNACATQPLRRWLMSAKEKWLAEDIAAREVLDEVFVAKPESEQVWLAAVKLEAENDEFAATRELLTRARMVADTKDMEGVGHARAPMRPTLRSVGDARNRAEEVPKLYMMRRQT</sequence>
<feature type="chain" id="PRO_5040727294" evidence="1">
    <location>
        <begin position="19"/>
        <end position="145"/>
    </location>
</feature>
<protein>
    <submittedName>
        <fullName evidence="2">Uncharacterized protein</fullName>
    </submittedName>
</protein>
<dbReference type="EMBL" id="JANKHO010001368">
    <property type="protein sequence ID" value="KAJ3501850.1"/>
    <property type="molecule type" value="Genomic_DNA"/>
</dbReference>
<evidence type="ECO:0000313" key="2">
    <source>
        <dbReference type="EMBL" id="KAJ3501850.1"/>
    </source>
</evidence>
<dbReference type="AlphaFoldDB" id="A0A9W8JRB5"/>
<evidence type="ECO:0000256" key="1">
    <source>
        <dbReference type="SAM" id="SignalP"/>
    </source>
</evidence>
<name>A0A9W8JRB5_9AGAR</name>
<feature type="signal peptide" evidence="1">
    <location>
        <begin position="1"/>
        <end position="18"/>
    </location>
</feature>